<dbReference type="KEGG" id="jte:ASJ30_10385"/>
<dbReference type="RefSeq" id="WP_072625040.1">
    <property type="nucleotide sequence ID" value="NZ_CP013290.1"/>
</dbReference>
<feature type="transmembrane region" description="Helical" evidence="5">
    <location>
        <begin position="299"/>
        <end position="320"/>
    </location>
</feature>
<keyword evidence="4 5" id="KW-0472">Membrane</keyword>
<gene>
    <name evidence="6" type="ORF">ASJ30_10385</name>
</gene>
<dbReference type="Proteomes" id="UP000182938">
    <property type="component" value="Chromosome"/>
</dbReference>
<feature type="transmembrane region" description="Helical" evidence="5">
    <location>
        <begin position="332"/>
        <end position="353"/>
    </location>
</feature>
<dbReference type="Gene3D" id="1.20.1250.20">
    <property type="entry name" value="MFS general substrate transporter like domains"/>
    <property type="match status" value="2"/>
</dbReference>
<dbReference type="AlphaFoldDB" id="A0A1L3MIB2"/>
<dbReference type="Pfam" id="PF07690">
    <property type="entry name" value="MFS_1"/>
    <property type="match status" value="1"/>
</dbReference>
<organism evidence="6 7">
    <name type="scientific">Janibacter indicus</name>
    <dbReference type="NCBI Taxonomy" id="857417"/>
    <lineage>
        <taxon>Bacteria</taxon>
        <taxon>Bacillati</taxon>
        <taxon>Actinomycetota</taxon>
        <taxon>Actinomycetes</taxon>
        <taxon>Micrococcales</taxon>
        <taxon>Intrasporangiaceae</taxon>
        <taxon>Janibacter</taxon>
    </lineage>
</organism>
<feature type="transmembrane region" description="Helical" evidence="5">
    <location>
        <begin position="210"/>
        <end position="233"/>
    </location>
</feature>
<dbReference type="InterPro" id="IPR051788">
    <property type="entry name" value="MFS_Transporter"/>
</dbReference>
<protein>
    <recommendedName>
        <fullName evidence="8">Fucose permease</fullName>
    </recommendedName>
</protein>
<dbReference type="InterPro" id="IPR011701">
    <property type="entry name" value="MFS"/>
</dbReference>
<evidence type="ECO:0000313" key="7">
    <source>
        <dbReference type="Proteomes" id="UP000182938"/>
    </source>
</evidence>
<keyword evidence="2 5" id="KW-0812">Transmembrane</keyword>
<dbReference type="PANTHER" id="PTHR23514:SF13">
    <property type="entry name" value="INNER MEMBRANE PROTEIN YBJJ"/>
    <property type="match status" value="1"/>
</dbReference>
<evidence type="ECO:0000256" key="5">
    <source>
        <dbReference type="SAM" id="Phobius"/>
    </source>
</evidence>
<feature type="transmembrane region" description="Helical" evidence="5">
    <location>
        <begin position="276"/>
        <end position="293"/>
    </location>
</feature>
<feature type="transmembrane region" description="Helical" evidence="5">
    <location>
        <begin position="96"/>
        <end position="115"/>
    </location>
</feature>
<dbReference type="EMBL" id="CP013290">
    <property type="protein sequence ID" value="APH01884.1"/>
    <property type="molecule type" value="Genomic_DNA"/>
</dbReference>
<evidence type="ECO:0000256" key="2">
    <source>
        <dbReference type="ARBA" id="ARBA00022692"/>
    </source>
</evidence>
<evidence type="ECO:0000256" key="1">
    <source>
        <dbReference type="ARBA" id="ARBA00004141"/>
    </source>
</evidence>
<evidence type="ECO:0000256" key="3">
    <source>
        <dbReference type="ARBA" id="ARBA00022989"/>
    </source>
</evidence>
<feature type="transmembrane region" description="Helical" evidence="5">
    <location>
        <begin position="161"/>
        <end position="179"/>
    </location>
</feature>
<accession>A0A1L3MIB2</accession>
<proteinExistence type="predicted"/>
<dbReference type="PANTHER" id="PTHR23514">
    <property type="entry name" value="BYPASS OF STOP CODON PROTEIN 6"/>
    <property type="match status" value="1"/>
</dbReference>
<feature type="transmembrane region" description="Helical" evidence="5">
    <location>
        <begin position="42"/>
        <end position="60"/>
    </location>
</feature>
<comment type="subcellular location">
    <subcellularLocation>
        <location evidence="1">Membrane</location>
        <topology evidence="1">Multi-pass membrane protein</topology>
    </subcellularLocation>
</comment>
<reference evidence="6 7" key="1">
    <citation type="submission" date="2015-11" db="EMBL/GenBank/DDBJ databases">
        <authorList>
            <person name="Zhang Y."/>
            <person name="Guo Z."/>
        </authorList>
    </citation>
    <scope>NUCLEOTIDE SEQUENCE [LARGE SCALE GENOMIC DNA]</scope>
    <source>
        <strain evidence="6 7">YFY001</strain>
    </source>
</reference>
<dbReference type="GO" id="GO:0016020">
    <property type="term" value="C:membrane"/>
    <property type="evidence" value="ECO:0007669"/>
    <property type="project" value="UniProtKB-SubCell"/>
</dbReference>
<sequence length="396" mass="40184">MTTGARNAVLATFAVNGLGFASWASRIPAIRAQLDLTPGELGRTLLVGALGSVLALPFAGRVITGVGAARTVAMGVIVVAAGLLGLGAAVDVLADVWATAAAIFVIAVGISLWDVAMNHEGAAVEQRLGRTVMPVFHACFSGGTVLGALAAAGLVRLGVPVLGHLAGAALLVLLVGLWVPRRFLPRGLEVAEGDGSVADRPASAWREPRTLAIGLVVLVAALTEGTANDWIALAVTEGHDQPEEIGVLAFATFLAAMTAGRLLGARLLDRHGRVPVLRVLFGLAAVGSLLVVLGDTLAAFVGVVLWGVGASLGFPTGMSAAADDPQRAAARLSVVSTIGYLAFIVGPPLLGLLGDHVGVLRSLLLVGLLAVPAILAVPAVRERGDSRSRPRTAPPT</sequence>
<evidence type="ECO:0000256" key="4">
    <source>
        <dbReference type="ARBA" id="ARBA00023136"/>
    </source>
</evidence>
<dbReference type="InterPro" id="IPR036259">
    <property type="entry name" value="MFS_trans_sf"/>
</dbReference>
<dbReference type="GO" id="GO:0022857">
    <property type="term" value="F:transmembrane transporter activity"/>
    <property type="evidence" value="ECO:0007669"/>
    <property type="project" value="InterPro"/>
</dbReference>
<feature type="transmembrane region" description="Helical" evidence="5">
    <location>
        <begin position="135"/>
        <end position="155"/>
    </location>
</feature>
<name>A0A1L3MIB2_9MICO</name>
<dbReference type="SUPFAM" id="SSF103473">
    <property type="entry name" value="MFS general substrate transporter"/>
    <property type="match status" value="1"/>
</dbReference>
<keyword evidence="3 5" id="KW-1133">Transmembrane helix</keyword>
<feature type="transmembrane region" description="Helical" evidence="5">
    <location>
        <begin position="245"/>
        <end position="264"/>
    </location>
</feature>
<dbReference type="CDD" id="cd17393">
    <property type="entry name" value="MFS_MosC_like"/>
    <property type="match status" value="1"/>
</dbReference>
<evidence type="ECO:0008006" key="8">
    <source>
        <dbReference type="Google" id="ProtNLM"/>
    </source>
</evidence>
<feature type="transmembrane region" description="Helical" evidence="5">
    <location>
        <begin position="72"/>
        <end position="90"/>
    </location>
</feature>
<evidence type="ECO:0000313" key="6">
    <source>
        <dbReference type="EMBL" id="APH01884.1"/>
    </source>
</evidence>
<keyword evidence="7" id="KW-1185">Reference proteome</keyword>
<feature type="transmembrane region" description="Helical" evidence="5">
    <location>
        <begin position="359"/>
        <end position="380"/>
    </location>
</feature>